<evidence type="ECO:0000259" key="1">
    <source>
        <dbReference type="Pfam" id="PF05603"/>
    </source>
</evidence>
<dbReference type="AlphaFoldDB" id="A0A7S3FFU8"/>
<dbReference type="GO" id="GO:0006606">
    <property type="term" value="P:protein import into nucleus"/>
    <property type="evidence" value="ECO:0007669"/>
    <property type="project" value="TreeGrafter"/>
</dbReference>
<accession>A0A7S3FFU8</accession>
<dbReference type="GO" id="GO:0005829">
    <property type="term" value="C:cytosol"/>
    <property type="evidence" value="ECO:0007669"/>
    <property type="project" value="TreeGrafter"/>
</dbReference>
<dbReference type="GO" id="GO:0061608">
    <property type="term" value="F:nuclear import signal receptor activity"/>
    <property type="evidence" value="ECO:0007669"/>
    <property type="project" value="TreeGrafter"/>
</dbReference>
<proteinExistence type="predicted"/>
<dbReference type="InterPro" id="IPR031318">
    <property type="entry name" value="OPI10"/>
</dbReference>
<dbReference type="PANTHER" id="PTHR12925">
    <property type="entry name" value="HIKESHI FAMILY MEMBER"/>
    <property type="match status" value="1"/>
</dbReference>
<dbReference type="GO" id="GO:0005634">
    <property type="term" value="C:nucleus"/>
    <property type="evidence" value="ECO:0007669"/>
    <property type="project" value="TreeGrafter"/>
</dbReference>
<protein>
    <recommendedName>
        <fullName evidence="1">Hikeshi-like N-terminal domain-containing protein</fullName>
    </recommendedName>
</protein>
<dbReference type="EMBL" id="HBHX01061164">
    <property type="protein sequence ID" value="CAE0141448.1"/>
    <property type="molecule type" value="Transcribed_RNA"/>
</dbReference>
<reference evidence="2" key="1">
    <citation type="submission" date="2021-01" db="EMBL/GenBank/DDBJ databases">
        <authorList>
            <person name="Corre E."/>
            <person name="Pelletier E."/>
            <person name="Niang G."/>
            <person name="Scheremetjew M."/>
            <person name="Finn R."/>
            <person name="Kale V."/>
            <person name="Holt S."/>
            <person name="Cochrane G."/>
            <person name="Meng A."/>
            <person name="Brown T."/>
            <person name="Cohen L."/>
        </authorList>
    </citation>
    <scope>NUCLEOTIDE SEQUENCE</scope>
    <source>
        <strain evidence="2">CCMP281</strain>
    </source>
</reference>
<organism evidence="2">
    <name type="scientific">Haptolina ericina</name>
    <dbReference type="NCBI Taxonomy" id="156174"/>
    <lineage>
        <taxon>Eukaryota</taxon>
        <taxon>Haptista</taxon>
        <taxon>Haptophyta</taxon>
        <taxon>Prymnesiophyceae</taxon>
        <taxon>Prymnesiales</taxon>
        <taxon>Prymnesiaceae</taxon>
        <taxon>Haptolina</taxon>
    </lineage>
</organism>
<dbReference type="PANTHER" id="PTHR12925:SF0">
    <property type="entry name" value="PROTEIN HIKESHI"/>
    <property type="match status" value="1"/>
</dbReference>
<dbReference type="InterPro" id="IPR008493">
    <property type="entry name" value="Hikeshi-like_N"/>
</dbReference>
<feature type="domain" description="Hikeshi-like N-terminal" evidence="1">
    <location>
        <begin position="8"/>
        <end position="86"/>
    </location>
</feature>
<name>A0A7S3FFU8_9EUKA</name>
<dbReference type="Pfam" id="PF05603">
    <property type="entry name" value="Hikeshi-like_N"/>
    <property type="match status" value="1"/>
</dbReference>
<gene>
    <name evidence="2" type="ORF">HERI1096_LOCUS33821</name>
</gene>
<sequence length="182" mass="19913">MSFCCFVPGQPLVYATSFTQVAPNRWFVQLESPQPIDEIAAFVTEPLAADSALGCHVASAPFEETSWHYLGAISNAAPSIVFKTRYVWSARDAVPTTVHFGVELQPAAQLAQNPAEKVSAEVLEVGRRIGVDLYQYLSSFASAVRTPSGEAIQMPSNVLERWLSRFNTKCRGEGLDWLNSTG</sequence>
<evidence type="ECO:0000313" key="2">
    <source>
        <dbReference type="EMBL" id="CAE0141448.1"/>
    </source>
</evidence>